<dbReference type="AlphaFoldDB" id="A0A0D0C9G1"/>
<name>A0A0D0C9G1_9AGAR</name>
<proteinExistence type="predicted"/>
<accession>A0A0D0C9G1</accession>
<gene>
    <name evidence="1" type="ORF">GYMLUDRAFT_64809</name>
</gene>
<evidence type="ECO:0000313" key="1">
    <source>
        <dbReference type="EMBL" id="KIK51428.1"/>
    </source>
</evidence>
<sequence>MTGEQLMWRHNCGLSNYFTCVGISYNYLKLLSCPHYNPNTSTSPLAMTLNAGPTIAFSVSEVSSMISDLQSIQNKLLNAATSEKENCEVWVPPSATNQDLGELNDFSQMQMPGSIDKQREATEHVWDLTSSSQRGQTLDQLTEFAFGSISSLDTDSESEMMDPSTIAFTVLSSDVDLMHVPPPPPPMPISAATVKVNCWSLVHMLVYKVKGGIMQSFGSYAEASGEFKLLKDLGLVKVMHTDI</sequence>
<dbReference type="HOGENOM" id="CLU_1142693_0_0_1"/>
<dbReference type="OrthoDB" id="3270804at2759"/>
<protein>
    <submittedName>
        <fullName evidence="1">Uncharacterized protein</fullName>
    </submittedName>
</protein>
<dbReference type="EMBL" id="KN834863">
    <property type="protein sequence ID" value="KIK51428.1"/>
    <property type="molecule type" value="Genomic_DNA"/>
</dbReference>
<dbReference type="Proteomes" id="UP000053593">
    <property type="component" value="Unassembled WGS sequence"/>
</dbReference>
<reference evidence="1 2" key="1">
    <citation type="submission" date="2014-04" db="EMBL/GenBank/DDBJ databases">
        <title>Evolutionary Origins and Diversification of the Mycorrhizal Mutualists.</title>
        <authorList>
            <consortium name="DOE Joint Genome Institute"/>
            <consortium name="Mycorrhizal Genomics Consortium"/>
            <person name="Kohler A."/>
            <person name="Kuo A."/>
            <person name="Nagy L.G."/>
            <person name="Floudas D."/>
            <person name="Copeland A."/>
            <person name="Barry K.W."/>
            <person name="Cichocki N."/>
            <person name="Veneault-Fourrey C."/>
            <person name="LaButti K."/>
            <person name="Lindquist E.A."/>
            <person name="Lipzen A."/>
            <person name="Lundell T."/>
            <person name="Morin E."/>
            <person name="Murat C."/>
            <person name="Riley R."/>
            <person name="Ohm R."/>
            <person name="Sun H."/>
            <person name="Tunlid A."/>
            <person name="Henrissat B."/>
            <person name="Grigoriev I.V."/>
            <person name="Hibbett D.S."/>
            <person name="Martin F."/>
        </authorList>
    </citation>
    <scope>NUCLEOTIDE SEQUENCE [LARGE SCALE GENOMIC DNA]</scope>
    <source>
        <strain evidence="1 2">FD-317 M1</strain>
    </source>
</reference>
<evidence type="ECO:0000313" key="2">
    <source>
        <dbReference type="Proteomes" id="UP000053593"/>
    </source>
</evidence>
<organism evidence="1 2">
    <name type="scientific">Collybiopsis luxurians FD-317 M1</name>
    <dbReference type="NCBI Taxonomy" id="944289"/>
    <lineage>
        <taxon>Eukaryota</taxon>
        <taxon>Fungi</taxon>
        <taxon>Dikarya</taxon>
        <taxon>Basidiomycota</taxon>
        <taxon>Agaricomycotina</taxon>
        <taxon>Agaricomycetes</taxon>
        <taxon>Agaricomycetidae</taxon>
        <taxon>Agaricales</taxon>
        <taxon>Marasmiineae</taxon>
        <taxon>Omphalotaceae</taxon>
        <taxon>Collybiopsis</taxon>
        <taxon>Collybiopsis luxurians</taxon>
    </lineage>
</organism>
<keyword evidence="2" id="KW-1185">Reference proteome</keyword>